<feature type="region of interest" description="Disordered" evidence="2">
    <location>
        <begin position="356"/>
        <end position="379"/>
    </location>
</feature>
<name>A0AAN6DF95_PICAN</name>
<keyword evidence="1" id="KW-0175">Coiled coil</keyword>
<evidence type="ECO:0000256" key="2">
    <source>
        <dbReference type="SAM" id="MobiDB-lite"/>
    </source>
</evidence>
<comment type="caution">
    <text evidence="3">The sequence shown here is derived from an EMBL/GenBank/DDBJ whole genome shotgun (WGS) entry which is preliminary data.</text>
</comment>
<dbReference type="RefSeq" id="XP_043058983.1">
    <property type="nucleotide sequence ID" value="XM_043204140.1"/>
</dbReference>
<dbReference type="EMBL" id="JAHLUX010000007">
    <property type="protein sequence ID" value="KAG7817642.1"/>
    <property type="molecule type" value="Genomic_DNA"/>
</dbReference>
<evidence type="ECO:0000313" key="3">
    <source>
        <dbReference type="EMBL" id="KAG7817642.1"/>
    </source>
</evidence>
<dbReference type="GeneID" id="66127592"/>
<dbReference type="AlphaFoldDB" id="A0AAN6DF95"/>
<evidence type="ECO:0000313" key="4">
    <source>
        <dbReference type="Proteomes" id="UP001196530"/>
    </source>
</evidence>
<evidence type="ECO:0000256" key="1">
    <source>
        <dbReference type="SAM" id="Coils"/>
    </source>
</evidence>
<gene>
    <name evidence="3" type="ORF">KL928_003541</name>
</gene>
<organism evidence="3 4">
    <name type="scientific">Pichia angusta</name>
    <name type="common">Yeast</name>
    <name type="synonym">Hansenula polymorpha</name>
    <dbReference type="NCBI Taxonomy" id="870730"/>
    <lineage>
        <taxon>Eukaryota</taxon>
        <taxon>Fungi</taxon>
        <taxon>Dikarya</taxon>
        <taxon>Ascomycota</taxon>
        <taxon>Saccharomycotina</taxon>
        <taxon>Pichiomycetes</taxon>
        <taxon>Pichiales</taxon>
        <taxon>Pichiaceae</taxon>
        <taxon>Ogataea</taxon>
    </lineage>
</organism>
<protein>
    <submittedName>
        <fullName evidence="3">Uncharacterized protein</fullName>
    </submittedName>
</protein>
<feature type="coiled-coil region" evidence="1">
    <location>
        <begin position="173"/>
        <end position="240"/>
    </location>
</feature>
<proteinExistence type="predicted"/>
<feature type="coiled-coil region" evidence="1">
    <location>
        <begin position="267"/>
        <end position="336"/>
    </location>
</feature>
<feature type="compositionally biased region" description="Basic and acidic residues" evidence="2">
    <location>
        <begin position="358"/>
        <end position="373"/>
    </location>
</feature>
<accession>A0AAN6DF95</accession>
<dbReference type="Proteomes" id="UP001196530">
    <property type="component" value="Unassembled WGS sequence"/>
</dbReference>
<reference evidence="3" key="1">
    <citation type="journal article" date="2021" name="G3 (Bethesda)">
        <title>Genomic diversity, chromosomal rearrangements, and interspecies hybridization in the ogataea polymorpha species complex.</title>
        <authorList>
            <person name="Hanson S.J."/>
            <person name="Cinneide E.O."/>
            <person name="Salzberg L.I."/>
            <person name="Wolfe K.H."/>
            <person name="McGowan J."/>
            <person name="Fitzpatrick D.A."/>
            <person name="Matlin K."/>
        </authorList>
    </citation>
    <scope>NUCLEOTIDE SEQUENCE</scope>
    <source>
        <strain evidence="3">61-244</strain>
    </source>
</reference>
<sequence>MSTASSIWRRSTSTGAVADQHSLAKCGVARRPLVCRCSWTRWPFCAGATRVTGSSDTDSTLRPSWSGGAPSGAVVCGISPRAGTNDSVSVFASASEHQTRQSTSWIYFIFDNETHLAPVFLFMKRIWTPYVDIMTLGISQSTETREEATLKKSPSITNISKFAQPKPLPLSFNMKISEELAEIRTALTDLKARSKNNNQSLAKLNENLATFNETTGGTERKELQTLVEQLREIVEELRATKGPGEGETDREASGLAKNQIVADQSYVEALRAEQTELLQKNKAATEELLRTELAASQLRAKCAQYAVHLKTLRSEFQQLEAEKEHLISNLVHEKQNSHAPSGQKLLDLLSAASLDSEDTSRAGPRAENKENHRIFSSVY</sequence>